<organism evidence="2 3">
    <name type="scientific">Pseudogulbenkiania subflava DSM 22618</name>
    <dbReference type="NCBI Taxonomy" id="1123014"/>
    <lineage>
        <taxon>Bacteria</taxon>
        <taxon>Pseudomonadati</taxon>
        <taxon>Pseudomonadota</taxon>
        <taxon>Betaproteobacteria</taxon>
        <taxon>Neisseriales</taxon>
        <taxon>Chromobacteriaceae</taxon>
        <taxon>Pseudogulbenkiania</taxon>
    </lineage>
</organism>
<dbReference type="RefSeq" id="WP_085277286.1">
    <property type="nucleotide sequence ID" value="NZ_FXAG01000020.1"/>
</dbReference>
<dbReference type="AlphaFoldDB" id="A0A1Y6C2I7"/>
<keyword evidence="3" id="KW-1185">Reference proteome</keyword>
<evidence type="ECO:0000256" key="1">
    <source>
        <dbReference type="SAM" id="SignalP"/>
    </source>
</evidence>
<dbReference type="Proteomes" id="UP000192920">
    <property type="component" value="Unassembled WGS sequence"/>
</dbReference>
<feature type="chain" id="PRO_5012373525" evidence="1">
    <location>
        <begin position="22"/>
        <end position="186"/>
    </location>
</feature>
<dbReference type="EMBL" id="FXAG01000020">
    <property type="protein sequence ID" value="SMF42684.1"/>
    <property type="molecule type" value="Genomic_DNA"/>
</dbReference>
<dbReference type="STRING" id="1123014.SAMN02745746_03169"/>
<evidence type="ECO:0000313" key="3">
    <source>
        <dbReference type="Proteomes" id="UP000192920"/>
    </source>
</evidence>
<feature type="signal peptide" evidence="1">
    <location>
        <begin position="1"/>
        <end position="21"/>
    </location>
</feature>
<reference evidence="3" key="1">
    <citation type="submission" date="2017-04" db="EMBL/GenBank/DDBJ databases">
        <authorList>
            <person name="Varghese N."/>
            <person name="Submissions S."/>
        </authorList>
    </citation>
    <scope>NUCLEOTIDE SEQUENCE [LARGE SCALE GENOMIC DNA]</scope>
    <source>
        <strain evidence="3">DSM 22618</strain>
    </source>
</reference>
<accession>A0A1Y6C2I7</accession>
<name>A0A1Y6C2I7_9NEIS</name>
<evidence type="ECO:0000313" key="2">
    <source>
        <dbReference type="EMBL" id="SMF42684.1"/>
    </source>
</evidence>
<protein>
    <submittedName>
        <fullName evidence="2">Uncharacterized protein</fullName>
    </submittedName>
</protein>
<sequence>MKAKWLSVAMLLALLACSGCARPQYGENYFIERQGSPVVRGFRYAGNAQNPIDDLWIKLDQAAPFQFRFPDGAWVDSRKITRQTLSEHGIHTYQNGTLTQAIWHPDLPLWASVVGRHQYFSFDIDPDGKVDSLTLGACGSAFKDIFRTAPGSQTVGFPMTVKELELIFGPTSRVDHLALVTGFSCF</sequence>
<proteinExistence type="predicted"/>
<dbReference type="PROSITE" id="PS51257">
    <property type="entry name" value="PROKAR_LIPOPROTEIN"/>
    <property type="match status" value="1"/>
</dbReference>
<gene>
    <name evidence="2" type="ORF">SAMN02745746_03169</name>
</gene>
<keyword evidence="1" id="KW-0732">Signal</keyword>